<dbReference type="RefSeq" id="WP_008902668.1">
    <property type="nucleotide sequence ID" value="NZ_GL397071.1"/>
</dbReference>
<feature type="binding site" evidence="8">
    <location>
        <position position="150"/>
    </location>
    <ligand>
        <name>Zn(2+)</name>
        <dbReference type="ChEBI" id="CHEBI:29105"/>
    </ligand>
</feature>
<evidence type="ECO:0000313" key="13">
    <source>
        <dbReference type="EMBL" id="EFM24472.1"/>
    </source>
</evidence>
<feature type="binding site" evidence="8">
    <location>
        <position position="179"/>
    </location>
    <ligand>
        <name>Zn(2+)</name>
        <dbReference type="ChEBI" id="CHEBI:29105"/>
    </ligand>
</feature>
<evidence type="ECO:0000256" key="11">
    <source>
        <dbReference type="RuleBase" id="RU000544"/>
    </source>
</evidence>
<dbReference type="STRING" id="862517.HMPREF9225_1893"/>
<dbReference type="GO" id="GO:0004797">
    <property type="term" value="F:thymidine kinase activity"/>
    <property type="evidence" value="ECO:0007669"/>
    <property type="project" value="UniProtKB-UniRule"/>
</dbReference>
<evidence type="ECO:0000256" key="1">
    <source>
        <dbReference type="ARBA" id="ARBA00007587"/>
    </source>
</evidence>
<reference evidence="13 14" key="1">
    <citation type="submission" date="2010-07" db="EMBL/GenBank/DDBJ databases">
        <authorList>
            <person name="Muzny D."/>
            <person name="Qin X."/>
            <person name="Deng J."/>
            <person name="Jiang H."/>
            <person name="Liu Y."/>
            <person name="Qu J."/>
            <person name="Song X.-Z."/>
            <person name="Zhang L."/>
            <person name="Thornton R."/>
            <person name="Coyle M."/>
            <person name="Francisco L."/>
            <person name="Jackson L."/>
            <person name="Javaid M."/>
            <person name="Korchina V."/>
            <person name="Kovar C."/>
            <person name="Mata R."/>
            <person name="Mathew T."/>
            <person name="Ngo R."/>
            <person name="Nguyen L."/>
            <person name="Nguyen N."/>
            <person name="Okwuonu G."/>
            <person name="Ongeri F."/>
            <person name="Pham C."/>
            <person name="Simmons D."/>
            <person name="Wilczek-Boney K."/>
            <person name="Hale W."/>
            <person name="Jakkamsetti A."/>
            <person name="Pham P."/>
            <person name="Ruth R."/>
            <person name="San Lucas F."/>
            <person name="Warren J."/>
            <person name="Zhang J."/>
            <person name="Zhao Z."/>
            <person name="Zhou C."/>
            <person name="Zhu D."/>
            <person name="Lee S."/>
            <person name="Bess C."/>
            <person name="Blankenburg K."/>
            <person name="Forbes L."/>
            <person name="Fu Q."/>
            <person name="Gubbala S."/>
            <person name="Hirani K."/>
            <person name="Jayaseelan J.C."/>
            <person name="Lara F."/>
            <person name="Munidasa M."/>
            <person name="Palculict T."/>
            <person name="Patil S."/>
            <person name="Pu L.-L."/>
            <person name="Saada N."/>
            <person name="Tang L."/>
            <person name="Weissenberger G."/>
            <person name="Zhu Y."/>
            <person name="Hemphill L."/>
            <person name="Shang Y."/>
            <person name="Youmans B."/>
            <person name="Ayvaz T."/>
            <person name="Ross M."/>
            <person name="Santibanez J."/>
            <person name="Aqrawi P."/>
            <person name="Gross S."/>
            <person name="Joshi V."/>
            <person name="Fowler G."/>
            <person name="Nazareth L."/>
            <person name="Reid J."/>
            <person name="Worley K."/>
            <person name="Petrosino J."/>
            <person name="Highlander S."/>
            <person name="Gibbs R."/>
        </authorList>
    </citation>
    <scope>NUCLEOTIDE SEQUENCE [LARGE SCALE GENOMIC DNA]</scope>
    <source>
        <strain evidence="13 14">ATCC BAA-1640</strain>
    </source>
</reference>
<dbReference type="PANTHER" id="PTHR11441">
    <property type="entry name" value="THYMIDINE KINASE"/>
    <property type="match status" value="1"/>
</dbReference>
<dbReference type="OrthoDB" id="9781579at2"/>
<dbReference type="Proteomes" id="UP000003280">
    <property type="component" value="Unassembled WGS sequence"/>
</dbReference>
<dbReference type="PANTHER" id="PTHR11441:SF0">
    <property type="entry name" value="THYMIDINE KINASE, CYTOSOLIC"/>
    <property type="match status" value="1"/>
</dbReference>
<sequence length="195" mass="22345">MHQYKGKLIMHTGSMFSGKTSSLEREMKRFAIAGYKTCAFKPAMDTRDKKDRITTHDKTYIEAVMVDSVKDIVKFVEENPVDVVGIDEIQFLGGERKEILEDINSLLYDGKTVVVAGLDMDFEAHPFEIVKDLMPICDYITKHHAVCVKCGSDAWVSHRKSDDTQRVVIGAQNEYEPICRNCYNLMKKNKDEQKR</sequence>
<proteinExistence type="inferred from homology"/>
<keyword evidence="8" id="KW-0862">Zinc</keyword>
<protein>
    <recommendedName>
        <fullName evidence="2 8">Thymidine kinase</fullName>
        <ecNumber evidence="2 8">2.7.1.21</ecNumber>
    </recommendedName>
</protein>
<dbReference type="HOGENOM" id="CLU_064400_3_0_9"/>
<gene>
    <name evidence="8 13" type="primary">tdk</name>
    <name evidence="13" type="ORF">HMPREF9225_1893</name>
</gene>
<comment type="catalytic activity">
    <reaction evidence="8 11">
        <text>thymidine + ATP = dTMP + ADP + H(+)</text>
        <dbReference type="Rhea" id="RHEA:19129"/>
        <dbReference type="ChEBI" id="CHEBI:15378"/>
        <dbReference type="ChEBI" id="CHEBI:17748"/>
        <dbReference type="ChEBI" id="CHEBI:30616"/>
        <dbReference type="ChEBI" id="CHEBI:63528"/>
        <dbReference type="ChEBI" id="CHEBI:456216"/>
        <dbReference type="EC" id="2.7.1.21"/>
    </reaction>
</comment>
<evidence type="ECO:0000256" key="7">
    <source>
        <dbReference type="ARBA" id="ARBA00022840"/>
    </source>
</evidence>
<organism evidence="13 14">
    <name type="scientific">Peptoniphilus duerdenii ATCC BAA-1640</name>
    <dbReference type="NCBI Taxonomy" id="862517"/>
    <lineage>
        <taxon>Bacteria</taxon>
        <taxon>Bacillati</taxon>
        <taxon>Bacillota</taxon>
        <taxon>Tissierellia</taxon>
        <taxon>Tissierellales</taxon>
        <taxon>Peptoniphilaceae</taxon>
        <taxon>Peptoniphilus</taxon>
    </lineage>
</organism>
<name>E0NP04_9FIRM</name>
<comment type="similarity">
    <text evidence="1 8 12">Belongs to the thymidine kinase family.</text>
</comment>
<comment type="caution">
    <text evidence="13">The sequence shown here is derived from an EMBL/GenBank/DDBJ whole genome shotgun (WGS) entry which is preliminary data.</text>
</comment>
<feature type="binding site" evidence="8">
    <location>
        <position position="147"/>
    </location>
    <ligand>
        <name>Zn(2+)</name>
        <dbReference type="ChEBI" id="CHEBI:29105"/>
    </ligand>
</feature>
<evidence type="ECO:0000256" key="8">
    <source>
        <dbReference type="HAMAP-Rule" id="MF_00124"/>
    </source>
</evidence>
<dbReference type="EMBL" id="AEEH01000053">
    <property type="protein sequence ID" value="EFM24472.1"/>
    <property type="molecule type" value="Genomic_DNA"/>
</dbReference>
<dbReference type="SUPFAM" id="SSF52540">
    <property type="entry name" value="P-loop containing nucleoside triphosphate hydrolases"/>
    <property type="match status" value="1"/>
</dbReference>
<keyword evidence="14" id="KW-1185">Reference proteome</keyword>
<feature type="active site" description="Proton acceptor" evidence="8 9">
    <location>
        <position position="88"/>
    </location>
</feature>
<evidence type="ECO:0000256" key="12">
    <source>
        <dbReference type="RuleBase" id="RU004165"/>
    </source>
</evidence>
<keyword evidence="8" id="KW-0479">Metal-binding</keyword>
<dbReference type="GO" id="GO:0005524">
    <property type="term" value="F:ATP binding"/>
    <property type="evidence" value="ECO:0007669"/>
    <property type="project" value="UniProtKB-UniRule"/>
</dbReference>
<dbReference type="Gene3D" id="3.30.60.20">
    <property type="match status" value="1"/>
</dbReference>
<evidence type="ECO:0000256" key="4">
    <source>
        <dbReference type="ARBA" id="ARBA00022679"/>
    </source>
</evidence>
<accession>E0NP04</accession>
<dbReference type="Pfam" id="PF00265">
    <property type="entry name" value="TK"/>
    <property type="match status" value="1"/>
</dbReference>
<comment type="subunit">
    <text evidence="8">Homotetramer.</text>
</comment>
<dbReference type="GO" id="GO:0071897">
    <property type="term" value="P:DNA biosynthetic process"/>
    <property type="evidence" value="ECO:0007669"/>
    <property type="project" value="UniProtKB-KW"/>
</dbReference>
<feature type="binding site" evidence="10">
    <location>
        <begin position="167"/>
        <end position="170"/>
    </location>
    <ligand>
        <name>substrate</name>
    </ligand>
</feature>
<dbReference type="NCBIfam" id="NF003296">
    <property type="entry name" value="PRK04296.1-1"/>
    <property type="match status" value="1"/>
</dbReference>
<dbReference type="InterPro" id="IPR001267">
    <property type="entry name" value="Thymidine_kinase"/>
</dbReference>
<keyword evidence="4 8" id="KW-0808">Transferase</keyword>
<keyword evidence="5 8" id="KW-0547">Nucleotide-binding</keyword>
<feature type="binding site" evidence="8">
    <location>
        <begin position="13"/>
        <end position="20"/>
    </location>
    <ligand>
        <name>ATP</name>
        <dbReference type="ChEBI" id="CHEBI:30616"/>
    </ligand>
</feature>
<dbReference type="eggNOG" id="COG1435">
    <property type="taxonomic scope" value="Bacteria"/>
</dbReference>
<keyword evidence="6 8" id="KW-0418">Kinase</keyword>
<comment type="subcellular location">
    <subcellularLocation>
        <location evidence="8">Cytoplasm</location>
    </subcellularLocation>
</comment>
<evidence type="ECO:0000256" key="10">
    <source>
        <dbReference type="PIRSR" id="PIRSR035805-2"/>
    </source>
</evidence>
<evidence type="ECO:0000313" key="14">
    <source>
        <dbReference type="Proteomes" id="UP000003280"/>
    </source>
</evidence>
<keyword evidence="8" id="KW-0963">Cytoplasm</keyword>
<evidence type="ECO:0000256" key="2">
    <source>
        <dbReference type="ARBA" id="ARBA00012118"/>
    </source>
</evidence>
<dbReference type="AlphaFoldDB" id="E0NP04"/>
<evidence type="ECO:0000256" key="6">
    <source>
        <dbReference type="ARBA" id="ARBA00022777"/>
    </source>
</evidence>
<feature type="binding site" evidence="8">
    <location>
        <begin position="87"/>
        <end position="90"/>
    </location>
    <ligand>
        <name>ATP</name>
        <dbReference type="ChEBI" id="CHEBI:30616"/>
    </ligand>
</feature>
<feature type="binding site" evidence="8">
    <location>
        <position position="182"/>
    </location>
    <ligand>
        <name>Zn(2+)</name>
        <dbReference type="ChEBI" id="CHEBI:29105"/>
    </ligand>
</feature>
<keyword evidence="3 8" id="KW-0237">DNA synthesis</keyword>
<keyword evidence="7 8" id="KW-0067">ATP-binding</keyword>
<dbReference type="HAMAP" id="MF_00124">
    <property type="entry name" value="Thymidine_kinase"/>
    <property type="match status" value="1"/>
</dbReference>
<dbReference type="GO" id="GO:0046104">
    <property type="term" value="P:thymidine metabolic process"/>
    <property type="evidence" value="ECO:0007669"/>
    <property type="project" value="TreeGrafter"/>
</dbReference>
<dbReference type="GO" id="GO:0005737">
    <property type="term" value="C:cytoplasm"/>
    <property type="evidence" value="ECO:0007669"/>
    <property type="project" value="UniProtKB-SubCell"/>
</dbReference>
<evidence type="ECO:0000256" key="9">
    <source>
        <dbReference type="PIRSR" id="PIRSR035805-1"/>
    </source>
</evidence>
<dbReference type="PIRSF" id="PIRSF035805">
    <property type="entry name" value="TK_cell"/>
    <property type="match status" value="1"/>
</dbReference>
<dbReference type="GO" id="GO:0008270">
    <property type="term" value="F:zinc ion binding"/>
    <property type="evidence" value="ECO:0007669"/>
    <property type="project" value="UniProtKB-UniRule"/>
</dbReference>
<evidence type="ECO:0000256" key="5">
    <source>
        <dbReference type="ARBA" id="ARBA00022741"/>
    </source>
</evidence>
<dbReference type="InterPro" id="IPR027417">
    <property type="entry name" value="P-loop_NTPase"/>
</dbReference>
<dbReference type="SUPFAM" id="SSF57716">
    <property type="entry name" value="Glucocorticoid receptor-like (DNA-binding domain)"/>
    <property type="match status" value="1"/>
</dbReference>
<feature type="binding site" evidence="10">
    <location>
        <position position="175"/>
    </location>
    <ligand>
        <name>substrate</name>
    </ligand>
</feature>
<dbReference type="Gene3D" id="3.40.50.300">
    <property type="entry name" value="P-loop containing nucleotide triphosphate hydrolases"/>
    <property type="match status" value="1"/>
</dbReference>
<dbReference type="EC" id="2.7.1.21" evidence="2 8"/>
<evidence type="ECO:0000256" key="3">
    <source>
        <dbReference type="ARBA" id="ARBA00022634"/>
    </source>
</evidence>